<dbReference type="CDD" id="cd00067">
    <property type="entry name" value="GAL4"/>
    <property type="match status" value="1"/>
</dbReference>
<organism evidence="8 9">
    <name type="scientific">Zasmidium cellare</name>
    <name type="common">Wine cellar mold</name>
    <name type="synonym">Racodium cellare</name>
    <dbReference type="NCBI Taxonomy" id="395010"/>
    <lineage>
        <taxon>Eukaryota</taxon>
        <taxon>Fungi</taxon>
        <taxon>Dikarya</taxon>
        <taxon>Ascomycota</taxon>
        <taxon>Pezizomycotina</taxon>
        <taxon>Dothideomycetes</taxon>
        <taxon>Dothideomycetidae</taxon>
        <taxon>Mycosphaerellales</taxon>
        <taxon>Mycosphaerellaceae</taxon>
        <taxon>Zasmidium</taxon>
    </lineage>
</organism>
<evidence type="ECO:0000256" key="1">
    <source>
        <dbReference type="ARBA" id="ARBA00004123"/>
    </source>
</evidence>
<accession>A0ABR0EJ08</accession>
<evidence type="ECO:0000313" key="9">
    <source>
        <dbReference type="Proteomes" id="UP001305779"/>
    </source>
</evidence>
<evidence type="ECO:0000313" key="8">
    <source>
        <dbReference type="EMBL" id="KAK4501514.1"/>
    </source>
</evidence>
<dbReference type="Pfam" id="PF00172">
    <property type="entry name" value="Zn_clus"/>
    <property type="match status" value="1"/>
</dbReference>
<evidence type="ECO:0000256" key="3">
    <source>
        <dbReference type="ARBA" id="ARBA00023125"/>
    </source>
</evidence>
<dbReference type="EMBL" id="JAXOVC010000005">
    <property type="protein sequence ID" value="KAK4501514.1"/>
    <property type="molecule type" value="Genomic_DNA"/>
</dbReference>
<keyword evidence="9" id="KW-1185">Reference proteome</keyword>
<comment type="subcellular location">
    <subcellularLocation>
        <location evidence="1">Nucleus</location>
    </subcellularLocation>
</comment>
<proteinExistence type="predicted"/>
<dbReference type="PANTHER" id="PTHR31845">
    <property type="entry name" value="FINGER DOMAIN PROTEIN, PUTATIVE-RELATED"/>
    <property type="match status" value="1"/>
</dbReference>
<feature type="region of interest" description="Disordered" evidence="6">
    <location>
        <begin position="1"/>
        <end position="23"/>
    </location>
</feature>
<keyword evidence="3" id="KW-0238">DNA-binding</keyword>
<dbReference type="InterPro" id="IPR036864">
    <property type="entry name" value="Zn2-C6_fun-type_DNA-bd_sf"/>
</dbReference>
<dbReference type="InterPro" id="IPR001138">
    <property type="entry name" value="Zn2Cys6_DnaBD"/>
</dbReference>
<dbReference type="Proteomes" id="UP001305779">
    <property type="component" value="Unassembled WGS sequence"/>
</dbReference>
<name>A0ABR0EJ08_ZASCE</name>
<evidence type="ECO:0000256" key="4">
    <source>
        <dbReference type="ARBA" id="ARBA00023163"/>
    </source>
</evidence>
<dbReference type="CDD" id="cd12148">
    <property type="entry name" value="fungal_TF_MHR"/>
    <property type="match status" value="1"/>
</dbReference>
<gene>
    <name evidence="8" type="ORF">PRZ48_007323</name>
</gene>
<keyword evidence="2" id="KW-0805">Transcription regulation</keyword>
<reference evidence="8 9" key="1">
    <citation type="journal article" date="2023" name="G3 (Bethesda)">
        <title>A chromosome-level genome assembly of Zasmidium syzygii isolated from banana leaves.</title>
        <authorList>
            <person name="van Westerhoven A.C."/>
            <person name="Mehrabi R."/>
            <person name="Talebi R."/>
            <person name="Steentjes M.B.F."/>
            <person name="Corcolon B."/>
            <person name="Chong P.A."/>
            <person name="Kema G.H.J."/>
            <person name="Seidl M.F."/>
        </authorList>
    </citation>
    <scope>NUCLEOTIDE SEQUENCE [LARGE SCALE GENOMIC DNA]</scope>
    <source>
        <strain evidence="8 9">P124</strain>
    </source>
</reference>
<keyword evidence="4" id="KW-0804">Transcription</keyword>
<evidence type="ECO:0000256" key="5">
    <source>
        <dbReference type="ARBA" id="ARBA00023242"/>
    </source>
</evidence>
<evidence type="ECO:0000256" key="2">
    <source>
        <dbReference type="ARBA" id="ARBA00023015"/>
    </source>
</evidence>
<feature type="region of interest" description="Disordered" evidence="6">
    <location>
        <begin position="597"/>
        <end position="616"/>
    </location>
</feature>
<keyword evidence="5" id="KW-0539">Nucleus</keyword>
<dbReference type="SMART" id="SM00066">
    <property type="entry name" value="GAL4"/>
    <property type="match status" value="1"/>
</dbReference>
<feature type="compositionally biased region" description="Polar residues" evidence="6">
    <location>
        <begin position="597"/>
        <end position="608"/>
    </location>
</feature>
<evidence type="ECO:0000259" key="7">
    <source>
        <dbReference type="SMART" id="SM00066"/>
    </source>
</evidence>
<evidence type="ECO:0000256" key="6">
    <source>
        <dbReference type="SAM" id="MobiDB-lite"/>
    </source>
</evidence>
<sequence>MDPDADSQPSVPSASDRANGKPRRFACVRCRQSKVLPDLGQPCRRCAAQGFICDYDADYKRVSKKRKIQELVNEVQLLRATVGNNASPAPGPSPSRISAQIPDHGHVDSVQHRYGSPQHLPNDLAEHLPSPILTTSSSNVPPVWEQENYSAPHSRTLGNVAISGTESLRLFTKFFEKPHSFAELQDPSDSPDHTYAQSPLLFWAIIAVASRHDSLNSTLQVTLAPAVTELLWTTFSRPPYSVADIQGMLLLCLWPFPAPSLSSDSRFPLVAATRSAAMQIGLHSLDHLRDFSHLKLGARNIDRLKAAKTWAACVVAVESVTGFIGQPSVIRDEVTSDQMMGLASETRLPPQLDHLFRIFMFSNRVHRIMTSVGREAGDTHSERAVILRLMERDFKTLWTALDDRITAKARVMLAFAGLQMRVYYFFEKRSAPGRRLGILRAYQLALLLVDLLKEVDGSTGLLRYAPVIYQDATIFSSIFLLKVIKSSYSEDIDIAAGHSALDICMVKLRECVSTTGDYRFKVHKMLSQLRTMDYASRDAGDNEPHLKLRTRLSGSLVHDFLWMWREEFGGQISKRASPAREFDLAVGAGADFQHFSNPAQPDLTQEYPTPQYPALSGSDYTESNEDYLFAEIFGSGGLDPSSLASQRADVDWFYQADSLGLS</sequence>
<protein>
    <recommendedName>
        <fullName evidence="7">Zn(2)-C6 fungal-type domain-containing protein</fullName>
    </recommendedName>
</protein>
<feature type="domain" description="Zn(2)-C6 fungal-type" evidence="7">
    <location>
        <begin position="21"/>
        <end position="64"/>
    </location>
</feature>
<dbReference type="SUPFAM" id="SSF57701">
    <property type="entry name" value="Zn2/Cys6 DNA-binding domain"/>
    <property type="match status" value="1"/>
</dbReference>
<comment type="caution">
    <text evidence="8">The sequence shown here is derived from an EMBL/GenBank/DDBJ whole genome shotgun (WGS) entry which is preliminary data.</text>
</comment>
<dbReference type="PANTHER" id="PTHR31845:SF21">
    <property type="entry name" value="REGULATORY PROTEIN LEU3"/>
    <property type="match status" value="1"/>
</dbReference>
<dbReference type="Gene3D" id="4.10.240.10">
    <property type="entry name" value="Zn(2)-C6 fungal-type DNA-binding domain"/>
    <property type="match status" value="1"/>
</dbReference>
<dbReference type="InterPro" id="IPR051089">
    <property type="entry name" value="prtT"/>
</dbReference>